<sequence>MNIDLSNEFIQDATGFLALFTPIILLVRSINAVRDKSRRTPHKVLIIGLLLIATVIIYTIGLEIHQAIFLGIMSLFIFGLVLIIDLIDK</sequence>
<feature type="transmembrane region" description="Helical" evidence="1">
    <location>
        <begin position="44"/>
        <end position="61"/>
    </location>
</feature>
<keyword evidence="3" id="KW-1185">Reference proteome</keyword>
<reference evidence="2" key="1">
    <citation type="submission" date="2021-03" db="EMBL/GenBank/DDBJ databases">
        <authorList>
            <person name="Kim M.K."/>
        </authorList>
    </citation>
    <scope>NUCLEOTIDE SEQUENCE</scope>
    <source>
        <strain evidence="2">BT186</strain>
    </source>
</reference>
<evidence type="ECO:0000313" key="2">
    <source>
        <dbReference type="EMBL" id="MBO0356681.1"/>
    </source>
</evidence>
<name>A0A939J949_9BACT</name>
<feature type="transmembrane region" description="Helical" evidence="1">
    <location>
        <begin position="13"/>
        <end position="32"/>
    </location>
</feature>
<keyword evidence="1" id="KW-0812">Transmembrane</keyword>
<evidence type="ECO:0000313" key="3">
    <source>
        <dbReference type="Proteomes" id="UP000664144"/>
    </source>
</evidence>
<keyword evidence="1" id="KW-0472">Membrane</keyword>
<accession>A0A939J949</accession>
<feature type="transmembrane region" description="Helical" evidence="1">
    <location>
        <begin position="67"/>
        <end position="87"/>
    </location>
</feature>
<dbReference type="EMBL" id="JAFLQZ010000001">
    <property type="protein sequence ID" value="MBO0356681.1"/>
    <property type="molecule type" value="Genomic_DNA"/>
</dbReference>
<dbReference type="AlphaFoldDB" id="A0A939J949"/>
<comment type="caution">
    <text evidence="2">The sequence shown here is derived from an EMBL/GenBank/DDBJ whole genome shotgun (WGS) entry which is preliminary data.</text>
</comment>
<organism evidence="2 3">
    <name type="scientific">Hymenobacter telluris</name>
    <dbReference type="NCBI Taxonomy" id="2816474"/>
    <lineage>
        <taxon>Bacteria</taxon>
        <taxon>Pseudomonadati</taxon>
        <taxon>Bacteroidota</taxon>
        <taxon>Cytophagia</taxon>
        <taxon>Cytophagales</taxon>
        <taxon>Hymenobacteraceae</taxon>
        <taxon>Hymenobacter</taxon>
    </lineage>
</organism>
<protein>
    <submittedName>
        <fullName evidence="2">Uncharacterized protein</fullName>
    </submittedName>
</protein>
<dbReference type="RefSeq" id="WP_206980177.1">
    <property type="nucleotide sequence ID" value="NZ_JAFLQZ010000001.1"/>
</dbReference>
<proteinExistence type="predicted"/>
<gene>
    <name evidence="2" type="ORF">J0X19_01865</name>
</gene>
<keyword evidence="1" id="KW-1133">Transmembrane helix</keyword>
<dbReference type="Proteomes" id="UP000664144">
    <property type="component" value="Unassembled WGS sequence"/>
</dbReference>
<evidence type="ECO:0000256" key="1">
    <source>
        <dbReference type="SAM" id="Phobius"/>
    </source>
</evidence>